<dbReference type="RefSeq" id="XP_022655923.1">
    <property type="nucleotide sequence ID" value="XM_022800188.1"/>
</dbReference>
<name>A0A7M7JUN0_VARDE</name>
<dbReference type="PANTHER" id="PTHR43605">
    <property type="entry name" value="ACYL-COENZYME A SYNTHETASE"/>
    <property type="match status" value="1"/>
</dbReference>
<evidence type="ECO:0000259" key="8">
    <source>
        <dbReference type="Pfam" id="PF13193"/>
    </source>
</evidence>
<dbReference type="InterPro" id="IPR025110">
    <property type="entry name" value="AMP-bd_C"/>
</dbReference>
<dbReference type="GO" id="GO:0004321">
    <property type="term" value="F:fatty-acyl-CoA synthase activity"/>
    <property type="evidence" value="ECO:0007669"/>
    <property type="project" value="TreeGrafter"/>
</dbReference>
<dbReference type="EC" id="6.2.1.2" evidence="5"/>
<accession>A0A7M7JUN0</accession>
<dbReference type="Proteomes" id="UP000594260">
    <property type="component" value="Unplaced"/>
</dbReference>
<evidence type="ECO:0000256" key="1">
    <source>
        <dbReference type="ARBA" id="ARBA00006432"/>
    </source>
</evidence>
<evidence type="ECO:0000259" key="7">
    <source>
        <dbReference type="Pfam" id="PF00501"/>
    </source>
</evidence>
<evidence type="ECO:0000256" key="4">
    <source>
        <dbReference type="ARBA" id="ARBA00022840"/>
    </source>
</evidence>
<evidence type="ECO:0000256" key="5">
    <source>
        <dbReference type="ARBA" id="ARBA00039009"/>
    </source>
</evidence>
<dbReference type="PANTHER" id="PTHR43605:SF10">
    <property type="entry name" value="ACYL-COA SYNTHETASE MEDIUM CHAIN FAMILY MEMBER 3"/>
    <property type="match status" value="1"/>
</dbReference>
<dbReference type="Pfam" id="PF00501">
    <property type="entry name" value="AMP-binding"/>
    <property type="match status" value="1"/>
</dbReference>
<dbReference type="OrthoDB" id="6614653at2759"/>
<reference evidence="9" key="1">
    <citation type="submission" date="2021-01" db="UniProtKB">
        <authorList>
            <consortium name="EnsemblMetazoa"/>
        </authorList>
    </citation>
    <scope>IDENTIFICATION</scope>
</reference>
<dbReference type="InterPro" id="IPR000873">
    <property type="entry name" value="AMP-dep_synth/lig_dom"/>
</dbReference>
<evidence type="ECO:0000313" key="10">
    <source>
        <dbReference type="Proteomes" id="UP000594260"/>
    </source>
</evidence>
<dbReference type="InterPro" id="IPR045851">
    <property type="entry name" value="AMP-bd_C_sf"/>
</dbReference>
<dbReference type="Pfam" id="PF13193">
    <property type="entry name" value="AMP-binding_C"/>
    <property type="match status" value="1"/>
</dbReference>
<keyword evidence="10" id="KW-1185">Reference proteome</keyword>
<dbReference type="OMA" id="GWTKSGD"/>
<dbReference type="PROSITE" id="PS00455">
    <property type="entry name" value="AMP_BINDING"/>
    <property type="match status" value="1"/>
</dbReference>
<dbReference type="InterPro" id="IPR042099">
    <property type="entry name" value="ANL_N_sf"/>
</dbReference>
<protein>
    <recommendedName>
        <fullName evidence="5">medium-chain acyl-CoA ligase</fullName>
        <ecNumber evidence="5">6.2.1.2</ecNumber>
    </recommendedName>
</protein>
<comment type="similarity">
    <text evidence="1">Belongs to the ATP-dependent AMP-binding enzyme family.</text>
</comment>
<dbReference type="GO" id="GO:0031956">
    <property type="term" value="F:medium-chain fatty acid-CoA ligase activity"/>
    <property type="evidence" value="ECO:0007669"/>
    <property type="project" value="UniProtKB-EC"/>
</dbReference>
<dbReference type="InterPro" id="IPR051087">
    <property type="entry name" value="Mitochondrial_ACSM"/>
</dbReference>
<dbReference type="GO" id="GO:0006633">
    <property type="term" value="P:fatty acid biosynthetic process"/>
    <property type="evidence" value="ECO:0007669"/>
    <property type="project" value="TreeGrafter"/>
</dbReference>
<dbReference type="FunFam" id="3.30.300.30:FF:000005">
    <property type="entry name" value="Acyl-coenzyme A synthetase ACSM5, mitochondrial"/>
    <property type="match status" value="1"/>
</dbReference>
<dbReference type="InterPro" id="IPR020845">
    <property type="entry name" value="AMP-binding_CS"/>
</dbReference>
<sequence>MLSKRAIFLARVGVRYASVSEISVKDIVDRRIVGMVPKRFNFARDVIDHWAEKEQKNERPSSHPALKVIGFSSRTERNINYTELSQLSKALAGGFLYELGLTRDDRILLCLPRCADFWIVTIVALRTGIEFTSVTPQALSRDLRYRIQQFRPTVIITDKIEEVTEAEYPNWPVKHKICVNKKAANWRLLDTLYGNSLFEATDTQASDHALVYFTSGTTGFPKMVQHNQAYTLGHMSGLTNLLLDMTTTDDFLCTADTGWAKTAFGTYPIFIAGSSIVIDLVNRFDANRLVNLIQSHRITHISSAPTVYRMMLALRKSFSFPSLRGSYSGGEPLSAETFNKWKANTGIEIREAFAQSETLMVCTSNPSFPAKPGSMGKAVPEFEVAVIDDNLQPVKTNEVGHMAIKIRPHYPPGLFVGYKDNPKKTMEVFQGDYYLTGDKVRCDEDGYFWFETRADDVINSAGYRIGPVEIESVLHEHKDVAESAIVGSPDHERVQVVKAYVVLKDEKKASEALKKELQDFVKKRTAPYKYPREIEFRKSLPKTTSGKVQRHILREEAKAGKKINIGTPLL</sequence>
<keyword evidence="2" id="KW-0436">Ligase</keyword>
<proteinExistence type="inferred from homology"/>
<dbReference type="AlphaFoldDB" id="A0A7M7JUN0"/>
<evidence type="ECO:0000256" key="2">
    <source>
        <dbReference type="ARBA" id="ARBA00022598"/>
    </source>
</evidence>
<dbReference type="GeneID" id="111248230"/>
<dbReference type="Gene3D" id="3.40.50.12780">
    <property type="entry name" value="N-terminal domain of ligase-like"/>
    <property type="match status" value="1"/>
</dbReference>
<evidence type="ECO:0000256" key="3">
    <source>
        <dbReference type="ARBA" id="ARBA00022741"/>
    </source>
</evidence>
<dbReference type="EnsemblMetazoa" id="XM_022800188">
    <property type="protein sequence ID" value="XP_022655923"/>
    <property type="gene ID" value="LOC111248230"/>
</dbReference>
<organism evidence="9 10">
    <name type="scientific">Varroa destructor</name>
    <name type="common">Honeybee mite</name>
    <dbReference type="NCBI Taxonomy" id="109461"/>
    <lineage>
        <taxon>Eukaryota</taxon>
        <taxon>Metazoa</taxon>
        <taxon>Ecdysozoa</taxon>
        <taxon>Arthropoda</taxon>
        <taxon>Chelicerata</taxon>
        <taxon>Arachnida</taxon>
        <taxon>Acari</taxon>
        <taxon>Parasitiformes</taxon>
        <taxon>Mesostigmata</taxon>
        <taxon>Gamasina</taxon>
        <taxon>Dermanyssoidea</taxon>
        <taxon>Varroidae</taxon>
        <taxon>Varroa</taxon>
    </lineage>
</organism>
<keyword evidence="4" id="KW-0067">ATP-binding</keyword>
<feature type="domain" description="AMP-binding enzyme C-terminal" evidence="8">
    <location>
        <begin position="469"/>
        <end position="547"/>
    </location>
</feature>
<dbReference type="GO" id="GO:0005524">
    <property type="term" value="F:ATP binding"/>
    <property type="evidence" value="ECO:0007669"/>
    <property type="project" value="UniProtKB-KW"/>
</dbReference>
<dbReference type="SUPFAM" id="SSF56801">
    <property type="entry name" value="Acetyl-CoA synthetase-like"/>
    <property type="match status" value="1"/>
</dbReference>
<comment type="catalytic activity">
    <reaction evidence="6">
        <text>a medium-chain fatty acid + ATP + CoA = a medium-chain fatty acyl-CoA + AMP + diphosphate</text>
        <dbReference type="Rhea" id="RHEA:48340"/>
        <dbReference type="ChEBI" id="CHEBI:30616"/>
        <dbReference type="ChEBI" id="CHEBI:33019"/>
        <dbReference type="ChEBI" id="CHEBI:57287"/>
        <dbReference type="ChEBI" id="CHEBI:59558"/>
        <dbReference type="ChEBI" id="CHEBI:90546"/>
        <dbReference type="ChEBI" id="CHEBI:456215"/>
        <dbReference type="EC" id="6.2.1.2"/>
    </reaction>
    <physiologicalReaction direction="left-to-right" evidence="6">
        <dbReference type="Rhea" id="RHEA:48341"/>
    </physiologicalReaction>
</comment>
<dbReference type="InParanoid" id="A0A7M7JUN0"/>
<evidence type="ECO:0000313" key="9">
    <source>
        <dbReference type="EnsemblMetazoa" id="XP_022655923"/>
    </source>
</evidence>
<keyword evidence="3" id="KW-0547">Nucleotide-binding</keyword>
<feature type="domain" description="AMP-dependent synthetase/ligase" evidence="7">
    <location>
        <begin position="57"/>
        <end position="405"/>
    </location>
</feature>
<dbReference type="KEGG" id="vde:111248230"/>
<evidence type="ECO:0000256" key="6">
    <source>
        <dbReference type="ARBA" id="ARBA00048477"/>
    </source>
</evidence>
<dbReference type="GO" id="GO:0006637">
    <property type="term" value="P:acyl-CoA metabolic process"/>
    <property type="evidence" value="ECO:0007669"/>
    <property type="project" value="TreeGrafter"/>
</dbReference>
<dbReference type="Gene3D" id="3.30.300.30">
    <property type="match status" value="1"/>
</dbReference>